<dbReference type="AlphaFoldDB" id="A0A5N6HGN1"/>
<name>A0A5N6HGN1_ASPFL</name>
<evidence type="ECO:0000313" key="1">
    <source>
        <dbReference type="EMBL" id="KAB8253388.1"/>
    </source>
</evidence>
<dbReference type="SMART" id="SM00256">
    <property type="entry name" value="FBOX"/>
    <property type="match status" value="1"/>
</dbReference>
<dbReference type="EMBL" id="ML734551">
    <property type="protein sequence ID" value="KAB8253388.1"/>
    <property type="molecule type" value="Genomic_DNA"/>
</dbReference>
<dbReference type="VEuPathDB" id="FungiDB:F9C07_2144475"/>
<proteinExistence type="predicted"/>
<dbReference type="SUPFAM" id="SSF81383">
    <property type="entry name" value="F-box domain"/>
    <property type="match status" value="1"/>
</dbReference>
<protein>
    <submittedName>
        <fullName evidence="1">Uncharacterized protein</fullName>
    </submittedName>
</protein>
<dbReference type="Proteomes" id="UP000325434">
    <property type="component" value="Unassembled WGS sequence"/>
</dbReference>
<dbReference type="PROSITE" id="PS50181">
    <property type="entry name" value="FBOX"/>
    <property type="match status" value="1"/>
</dbReference>
<sequence>MISKILLLPNELITSILNHLPYPSIIALQWTCRQLYTITKAHQHSQNNLENGKSYTMKDLLEIEKWPFFSQGQCNGPLQPIAGLDFFACYMCLKIRSAEYFSNAMMKGRRGKISLYSCTENNNRFCIPCGVRSGSYIRGTMLQFGGAMGTYGFVCYGCKCFIATSSELEMRERRCFICLRKRYKQSH</sequence>
<dbReference type="InterPro" id="IPR001810">
    <property type="entry name" value="F-box_dom"/>
</dbReference>
<gene>
    <name evidence="1" type="ORF">BDV35DRAFT_333653</name>
</gene>
<dbReference type="Pfam" id="PF00646">
    <property type="entry name" value="F-box"/>
    <property type="match status" value="1"/>
</dbReference>
<accession>A0A5N6HGN1</accession>
<dbReference type="InterPro" id="IPR036047">
    <property type="entry name" value="F-box-like_dom_sf"/>
</dbReference>
<reference evidence="1" key="1">
    <citation type="submission" date="2019-04" db="EMBL/GenBank/DDBJ databases">
        <title>Friends and foes A comparative genomics study of 23 Aspergillus species from section Flavi.</title>
        <authorList>
            <consortium name="DOE Joint Genome Institute"/>
            <person name="Kjaerbolling I."/>
            <person name="Vesth T."/>
            <person name="Frisvad J.C."/>
            <person name="Nybo J.L."/>
            <person name="Theobald S."/>
            <person name="Kildgaard S."/>
            <person name="Isbrandt T."/>
            <person name="Kuo A."/>
            <person name="Sato A."/>
            <person name="Lyhne E.K."/>
            <person name="Kogle M.E."/>
            <person name="Wiebenga A."/>
            <person name="Kun R.S."/>
            <person name="Lubbers R.J."/>
            <person name="Makela M.R."/>
            <person name="Barry K."/>
            <person name="Chovatia M."/>
            <person name="Clum A."/>
            <person name="Daum C."/>
            <person name="Haridas S."/>
            <person name="He G."/>
            <person name="LaButti K."/>
            <person name="Lipzen A."/>
            <person name="Mondo S."/>
            <person name="Riley R."/>
            <person name="Salamov A."/>
            <person name="Simmons B.A."/>
            <person name="Magnuson J.K."/>
            <person name="Henrissat B."/>
            <person name="Mortensen U.H."/>
            <person name="Larsen T.O."/>
            <person name="Devries R.P."/>
            <person name="Grigoriev I.V."/>
            <person name="Machida M."/>
            <person name="Baker S.E."/>
            <person name="Andersen M.R."/>
        </authorList>
    </citation>
    <scope>NUCLEOTIDE SEQUENCE [LARGE SCALE GENOMIC DNA]</scope>
    <source>
        <strain evidence="1">CBS 121.62</strain>
    </source>
</reference>
<organism evidence="1">
    <name type="scientific">Aspergillus flavus</name>
    <dbReference type="NCBI Taxonomy" id="5059"/>
    <lineage>
        <taxon>Eukaryota</taxon>
        <taxon>Fungi</taxon>
        <taxon>Dikarya</taxon>
        <taxon>Ascomycota</taxon>
        <taxon>Pezizomycotina</taxon>
        <taxon>Eurotiomycetes</taxon>
        <taxon>Eurotiomycetidae</taxon>
        <taxon>Eurotiales</taxon>
        <taxon>Aspergillaceae</taxon>
        <taxon>Aspergillus</taxon>
        <taxon>Aspergillus subgen. Circumdati</taxon>
    </lineage>
</organism>